<protein>
    <recommendedName>
        <fullName evidence="2">fructose-bisphosphatase</fullName>
        <ecNumber evidence="2">3.1.3.11</ecNumber>
    </recommendedName>
</protein>
<dbReference type="Gene3D" id="3.40.190.80">
    <property type="match status" value="1"/>
</dbReference>
<keyword evidence="5 8" id="KW-0460">Magnesium</keyword>
<feature type="binding site" evidence="8">
    <location>
        <position position="90"/>
    </location>
    <ligand>
        <name>Mg(2+)</name>
        <dbReference type="ChEBI" id="CHEBI:18420"/>
        <label>2</label>
    </ligand>
</feature>
<evidence type="ECO:0000256" key="3">
    <source>
        <dbReference type="ARBA" id="ARBA00022723"/>
    </source>
</evidence>
<accession>A0ABD5QCN9</accession>
<dbReference type="PRINTS" id="PR00377">
    <property type="entry name" value="IMPHPHTASES"/>
</dbReference>
<dbReference type="Gene3D" id="3.30.540.10">
    <property type="entry name" value="Fructose-1,6-Bisphosphatase, subunit A, domain 1"/>
    <property type="match status" value="1"/>
</dbReference>
<feature type="binding site" evidence="8">
    <location>
        <position position="215"/>
    </location>
    <ligand>
        <name>Mg(2+)</name>
        <dbReference type="ChEBI" id="CHEBI:18420"/>
        <label>1</label>
        <note>catalytic</note>
    </ligand>
</feature>
<dbReference type="InterPro" id="IPR000760">
    <property type="entry name" value="Inositol_monophosphatase-like"/>
</dbReference>
<dbReference type="GO" id="GO:0042132">
    <property type="term" value="F:fructose 1,6-bisphosphate 1-phosphatase activity"/>
    <property type="evidence" value="ECO:0007669"/>
    <property type="project" value="UniProtKB-EC"/>
</dbReference>
<dbReference type="EMBL" id="JBHSJG010000026">
    <property type="protein sequence ID" value="MFC4987488.1"/>
    <property type="molecule type" value="Genomic_DNA"/>
</dbReference>
<keyword evidence="6" id="KW-0119">Carbohydrate metabolism</keyword>
<evidence type="ECO:0000313" key="10">
    <source>
        <dbReference type="Proteomes" id="UP001595925"/>
    </source>
</evidence>
<gene>
    <name evidence="9" type="ORF">ACFPFO_06880</name>
</gene>
<proteinExistence type="inferred from homology"/>
<evidence type="ECO:0000256" key="1">
    <source>
        <dbReference type="ARBA" id="ARBA00001273"/>
    </source>
</evidence>
<organism evidence="9 10">
    <name type="scientific">Saliphagus infecundisoli</name>
    <dbReference type="NCBI Taxonomy" id="1849069"/>
    <lineage>
        <taxon>Archaea</taxon>
        <taxon>Methanobacteriati</taxon>
        <taxon>Methanobacteriota</taxon>
        <taxon>Stenosarchaea group</taxon>
        <taxon>Halobacteria</taxon>
        <taxon>Halobacteriales</taxon>
        <taxon>Natrialbaceae</taxon>
        <taxon>Saliphagus</taxon>
    </lineage>
</organism>
<evidence type="ECO:0000313" key="9">
    <source>
        <dbReference type="EMBL" id="MFC4987488.1"/>
    </source>
</evidence>
<dbReference type="PROSITE" id="PS00629">
    <property type="entry name" value="IMP_1"/>
    <property type="match status" value="1"/>
</dbReference>
<comment type="catalytic activity">
    <reaction evidence="1">
        <text>beta-D-fructose 1,6-bisphosphate + H2O = beta-D-fructose 6-phosphate + phosphate</text>
        <dbReference type="Rhea" id="RHEA:11064"/>
        <dbReference type="ChEBI" id="CHEBI:15377"/>
        <dbReference type="ChEBI" id="CHEBI:32966"/>
        <dbReference type="ChEBI" id="CHEBI:43474"/>
        <dbReference type="ChEBI" id="CHEBI:57634"/>
        <dbReference type="EC" id="3.1.3.11"/>
    </reaction>
</comment>
<dbReference type="InterPro" id="IPR020583">
    <property type="entry name" value="Inositol_monoP_metal-BS"/>
</dbReference>
<reference evidence="9 10" key="1">
    <citation type="journal article" date="2019" name="Int. J. Syst. Evol. Microbiol.">
        <title>The Global Catalogue of Microorganisms (GCM) 10K type strain sequencing project: providing services to taxonomists for standard genome sequencing and annotation.</title>
        <authorList>
            <consortium name="The Broad Institute Genomics Platform"/>
            <consortium name="The Broad Institute Genome Sequencing Center for Infectious Disease"/>
            <person name="Wu L."/>
            <person name="Ma J."/>
        </authorList>
    </citation>
    <scope>NUCLEOTIDE SEQUENCE [LARGE SCALE GENOMIC DNA]</scope>
    <source>
        <strain evidence="9 10">CGMCC 1.15824</strain>
    </source>
</reference>
<dbReference type="GO" id="GO:0046872">
    <property type="term" value="F:metal ion binding"/>
    <property type="evidence" value="ECO:0007669"/>
    <property type="project" value="UniProtKB-KW"/>
</dbReference>
<evidence type="ECO:0000256" key="2">
    <source>
        <dbReference type="ARBA" id="ARBA00013093"/>
    </source>
</evidence>
<keyword evidence="3 8" id="KW-0479">Metal-binding</keyword>
<dbReference type="CDD" id="cd01637">
    <property type="entry name" value="IMPase_like"/>
    <property type="match status" value="1"/>
</dbReference>
<sequence length="269" mass="28932">MSDTREPRIEVARRAAEIGSEIALESYRAELAIDYKDGKTDAVTQADRDAQTAVVEAIEAEYPGETVVGEEEGTPKEVPESGPAWIVDPIDGTNNYVRGIPVFGTAIGVVRDGEPIAGASVFPALEDRYLSGPEGATRNGEAMSVSAVDDPELATLSPTFWWERDRREEYAVACREIVERFDDMRRFGCGQATLAMVASGALEGTISNVYAHPWDTVAGVHMIREAGGRVTDLAGEPWRHDSRGLVATNGAEGIHGEALAAARATDEVR</sequence>
<dbReference type="PANTHER" id="PTHR20854:SF4">
    <property type="entry name" value="INOSITOL-1-MONOPHOSPHATASE-RELATED"/>
    <property type="match status" value="1"/>
</dbReference>
<comment type="similarity">
    <text evidence="7">Belongs to the inositol monophosphatase superfamily. FBPase class 4 family.</text>
</comment>
<evidence type="ECO:0000256" key="6">
    <source>
        <dbReference type="ARBA" id="ARBA00023277"/>
    </source>
</evidence>
<dbReference type="Pfam" id="PF00459">
    <property type="entry name" value="Inositol_P"/>
    <property type="match status" value="1"/>
</dbReference>
<dbReference type="AlphaFoldDB" id="A0ABD5QCN9"/>
<dbReference type="SUPFAM" id="SSF56655">
    <property type="entry name" value="Carbohydrate phosphatase"/>
    <property type="match status" value="1"/>
</dbReference>
<evidence type="ECO:0000256" key="4">
    <source>
        <dbReference type="ARBA" id="ARBA00022801"/>
    </source>
</evidence>
<comment type="cofactor">
    <cofactor evidence="8">
        <name>Mg(2+)</name>
        <dbReference type="ChEBI" id="CHEBI:18420"/>
    </cofactor>
</comment>
<evidence type="ECO:0000256" key="7">
    <source>
        <dbReference type="ARBA" id="ARBA00038103"/>
    </source>
</evidence>
<name>A0ABD5QCN9_9EURY</name>
<dbReference type="Proteomes" id="UP001595925">
    <property type="component" value="Unassembled WGS sequence"/>
</dbReference>
<dbReference type="EC" id="3.1.3.11" evidence="2"/>
<evidence type="ECO:0000256" key="5">
    <source>
        <dbReference type="ARBA" id="ARBA00022842"/>
    </source>
</evidence>
<dbReference type="RefSeq" id="WP_114577540.1">
    <property type="nucleotide sequence ID" value="NZ_JAIVEF010000011.1"/>
</dbReference>
<feature type="binding site" evidence="8">
    <location>
        <position position="91"/>
    </location>
    <ligand>
        <name>Mg(2+)</name>
        <dbReference type="ChEBI" id="CHEBI:18420"/>
        <label>1</label>
        <note>catalytic</note>
    </ligand>
</feature>
<evidence type="ECO:0000256" key="8">
    <source>
        <dbReference type="PIRSR" id="PIRSR600760-2"/>
    </source>
</evidence>
<feature type="binding site" evidence="8">
    <location>
        <position position="88"/>
    </location>
    <ligand>
        <name>Mg(2+)</name>
        <dbReference type="ChEBI" id="CHEBI:18420"/>
        <label>1</label>
        <note>catalytic</note>
    </ligand>
</feature>
<comment type="caution">
    <text evidence="9">The sequence shown here is derived from an EMBL/GenBank/DDBJ whole genome shotgun (WGS) entry which is preliminary data.</text>
</comment>
<keyword evidence="4" id="KW-0378">Hydrolase</keyword>
<dbReference type="PANTHER" id="PTHR20854">
    <property type="entry name" value="INOSITOL MONOPHOSPHATASE"/>
    <property type="match status" value="1"/>
</dbReference>
<feature type="binding site" evidence="8">
    <location>
        <position position="70"/>
    </location>
    <ligand>
        <name>Mg(2+)</name>
        <dbReference type="ChEBI" id="CHEBI:18420"/>
        <label>1</label>
        <note>catalytic</note>
    </ligand>
</feature>
<keyword evidence="10" id="KW-1185">Reference proteome</keyword>